<dbReference type="AlphaFoldDB" id="A0A8K0SVJ2"/>
<evidence type="ECO:0000313" key="2">
    <source>
        <dbReference type="EMBL" id="KAH7319613.1"/>
    </source>
</evidence>
<evidence type="ECO:0000256" key="1">
    <source>
        <dbReference type="SAM" id="MobiDB-lite"/>
    </source>
</evidence>
<evidence type="ECO:0000313" key="3">
    <source>
        <dbReference type="Proteomes" id="UP000813444"/>
    </source>
</evidence>
<accession>A0A8K0SVJ2</accession>
<comment type="caution">
    <text evidence="2">The sequence shown here is derived from an EMBL/GenBank/DDBJ whole genome shotgun (WGS) entry which is preliminary data.</text>
</comment>
<sequence length="101" mass="11381">MFTKPSGISSSRDREMVKPMPSPLEPNITPIYLRSNTSLYPKSNTSLYLRLNTSLYLKLTVSHQKDRQMQPRIDVVVSAATMLEMYGDAEVTLDDIGSQTI</sequence>
<feature type="compositionally biased region" description="Polar residues" evidence="1">
    <location>
        <begin position="1"/>
        <end position="10"/>
    </location>
</feature>
<feature type="region of interest" description="Disordered" evidence="1">
    <location>
        <begin position="1"/>
        <end position="23"/>
    </location>
</feature>
<proteinExistence type="predicted"/>
<name>A0A8K0SVJ2_9HYPO</name>
<dbReference type="EMBL" id="JAGPNK010000006">
    <property type="protein sequence ID" value="KAH7319613.1"/>
    <property type="molecule type" value="Genomic_DNA"/>
</dbReference>
<organism evidence="2 3">
    <name type="scientific">Stachybotrys elegans</name>
    <dbReference type="NCBI Taxonomy" id="80388"/>
    <lineage>
        <taxon>Eukaryota</taxon>
        <taxon>Fungi</taxon>
        <taxon>Dikarya</taxon>
        <taxon>Ascomycota</taxon>
        <taxon>Pezizomycotina</taxon>
        <taxon>Sordariomycetes</taxon>
        <taxon>Hypocreomycetidae</taxon>
        <taxon>Hypocreales</taxon>
        <taxon>Stachybotryaceae</taxon>
        <taxon>Stachybotrys</taxon>
    </lineage>
</organism>
<protein>
    <submittedName>
        <fullName evidence="2">Uncharacterized protein</fullName>
    </submittedName>
</protein>
<dbReference type="Proteomes" id="UP000813444">
    <property type="component" value="Unassembled WGS sequence"/>
</dbReference>
<keyword evidence="3" id="KW-1185">Reference proteome</keyword>
<reference evidence="2" key="1">
    <citation type="journal article" date="2021" name="Nat. Commun.">
        <title>Genetic determinants of endophytism in the Arabidopsis root mycobiome.</title>
        <authorList>
            <person name="Mesny F."/>
            <person name="Miyauchi S."/>
            <person name="Thiergart T."/>
            <person name="Pickel B."/>
            <person name="Atanasova L."/>
            <person name="Karlsson M."/>
            <person name="Huettel B."/>
            <person name="Barry K.W."/>
            <person name="Haridas S."/>
            <person name="Chen C."/>
            <person name="Bauer D."/>
            <person name="Andreopoulos W."/>
            <person name="Pangilinan J."/>
            <person name="LaButti K."/>
            <person name="Riley R."/>
            <person name="Lipzen A."/>
            <person name="Clum A."/>
            <person name="Drula E."/>
            <person name="Henrissat B."/>
            <person name="Kohler A."/>
            <person name="Grigoriev I.V."/>
            <person name="Martin F.M."/>
            <person name="Hacquard S."/>
        </authorList>
    </citation>
    <scope>NUCLEOTIDE SEQUENCE</scope>
    <source>
        <strain evidence="2">MPI-CAGE-CH-0235</strain>
    </source>
</reference>
<gene>
    <name evidence="2" type="ORF">B0I35DRAFT_408413</name>
</gene>